<proteinExistence type="inferred from homology"/>
<dbReference type="Gene3D" id="1.10.12.10">
    <property type="entry name" value="Lyase 2-enoyl-coa Hydratase, Chain A, domain 2"/>
    <property type="match status" value="1"/>
</dbReference>
<organism evidence="3 4">
    <name type="scientific">Sphingomonas oligophenolica</name>
    <dbReference type="NCBI Taxonomy" id="301154"/>
    <lineage>
        <taxon>Bacteria</taxon>
        <taxon>Pseudomonadati</taxon>
        <taxon>Pseudomonadota</taxon>
        <taxon>Alphaproteobacteria</taxon>
        <taxon>Sphingomonadales</taxon>
        <taxon>Sphingomonadaceae</taxon>
        <taxon>Sphingomonas</taxon>
    </lineage>
</organism>
<dbReference type="Proteomes" id="UP001419910">
    <property type="component" value="Unassembled WGS sequence"/>
</dbReference>
<evidence type="ECO:0000256" key="1">
    <source>
        <dbReference type="ARBA" id="ARBA00005254"/>
    </source>
</evidence>
<reference evidence="3 4" key="1">
    <citation type="submission" date="2024-05" db="EMBL/GenBank/DDBJ databases">
        <authorList>
            <person name="Liu Q."/>
            <person name="Xin Y.-H."/>
        </authorList>
    </citation>
    <scope>NUCLEOTIDE SEQUENCE [LARGE SCALE GENOMIC DNA]</scope>
    <source>
        <strain evidence="3 4">CGMCC 1.10181</strain>
    </source>
</reference>
<sequence length="246" mass="25597">MLTLNDAERLNPLSDDMRQAFLAALEAAMTDEAVRSIVLTGAGGNFTAGADIRQLMLAGGPDPARSRRRLTPLHRAVEIIAGGPKPVIAAVEGAAFGAGLSFASACDFVIAGEGARFGAAFGKIGLTADCGLVWSLPQRVGRTLARDIMFTGRPVKAEEAHRIGIVDMLVPAGGALSAALTKAADYRGIAPLAIAAMKSAFVRGPGSLNDALAFEIQQQPMLSMTSDHAEGVAAFREKRQAIFTGH</sequence>
<evidence type="ECO:0000313" key="3">
    <source>
        <dbReference type="EMBL" id="MEN2793137.1"/>
    </source>
</evidence>
<dbReference type="InterPro" id="IPR029045">
    <property type="entry name" value="ClpP/crotonase-like_dom_sf"/>
</dbReference>
<dbReference type="SUPFAM" id="SSF52096">
    <property type="entry name" value="ClpP/crotonase"/>
    <property type="match status" value="1"/>
</dbReference>
<comment type="similarity">
    <text evidence="1 2">Belongs to the enoyl-CoA hydratase/isomerase family.</text>
</comment>
<keyword evidence="4" id="KW-1185">Reference proteome</keyword>
<name>A0ABU9YBF6_9SPHN</name>
<dbReference type="InterPro" id="IPR018376">
    <property type="entry name" value="Enoyl-CoA_hyd/isom_CS"/>
</dbReference>
<gene>
    <name evidence="3" type="ORF">ABC974_26160</name>
</gene>
<comment type="caution">
    <text evidence="3">The sequence shown here is derived from an EMBL/GenBank/DDBJ whole genome shotgun (WGS) entry which is preliminary data.</text>
</comment>
<dbReference type="EMBL" id="JBDIME010000039">
    <property type="protein sequence ID" value="MEN2793137.1"/>
    <property type="molecule type" value="Genomic_DNA"/>
</dbReference>
<dbReference type="CDD" id="cd06558">
    <property type="entry name" value="crotonase-like"/>
    <property type="match status" value="1"/>
</dbReference>
<dbReference type="InterPro" id="IPR001753">
    <property type="entry name" value="Enoyl-CoA_hydra/iso"/>
</dbReference>
<evidence type="ECO:0000313" key="4">
    <source>
        <dbReference type="Proteomes" id="UP001419910"/>
    </source>
</evidence>
<dbReference type="Pfam" id="PF00378">
    <property type="entry name" value="ECH_1"/>
    <property type="match status" value="1"/>
</dbReference>
<accession>A0ABU9YBF6</accession>
<dbReference type="RefSeq" id="WP_345840575.1">
    <property type="nucleotide sequence ID" value="NZ_JBDIME010000039.1"/>
</dbReference>
<protein>
    <submittedName>
        <fullName evidence="3">Enoyl-CoA hydratase-related protein</fullName>
    </submittedName>
</protein>
<dbReference type="PANTHER" id="PTHR43459">
    <property type="entry name" value="ENOYL-COA HYDRATASE"/>
    <property type="match status" value="1"/>
</dbReference>
<dbReference type="InterPro" id="IPR014748">
    <property type="entry name" value="Enoyl-CoA_hydra_C"/>
</dbReference>
<evidence type="ECO:0000256" key="2">
    <source>
        <dbReference type="RuleBase" id="RU003707"/>
    </source>
</evidence>
<dbReference type="Gene3D" id="3.90.226.10">
    <property type="entry name" value="2-enoyl-CoA Hydratase, Chain A, domain 1"/>
    <property type="match status" value="1"/>
</dbReference>
<dbReference type="PANTHER" id="PTHR43459:SF1">
    <property type="entry name" value="EG:BACN32G11.4 PROTEIN"/>
    <property type="match status" value="1"/>
</dbReference>
<dbReference type="PROSITE" id="PS00166">
    <property type="entry name" value="ENOYL_COA_HYDRATASE"/>
    <property type="match status" value="1"/>
</dbReference>